<keyword evidence="3" id="KW-1185">Reference proteome</keyword>
<name>A0A2K8NYH5_9MOLU</name>
<proteinExistence type="predicted"/>
<evidence type="ECO:0000313" key="3">
    <source>
        <dbReference type="Proteomes" id="UP000232230"/>
    </source>
</evidence>
<dbReference type="RefSeq" id="WP_024863390.1">
    <property type="nucleotide sequence ID" value="NZ_CP024965.1"/>
</dbReference>
<feature type="transmembrane region" description="Helical" evidence="1">
    <location>
        <begin position="61"/>
        <end position="86"/>
    </location>
</feature>
<dbReference type="EMBL" id="CP024965">
    <property type="protein sequence ID" value="ATZ18869.1"/>
    <property type="molecule type" value="Genomic_DNA"/>
</dbReference>
<reference evidence="2 3" key="1">
    <citation type="submission" date="2017-11" db="EMBL/GenBank/DDBJ databases">
        <title>Genome sequence of Entomoplasma somnilux PYAN-1 (ATCC 49194).</title>
        <authorList>
            <person name="Lo W.-S."/>
            <person name="Gasparich G.E."/>
            <person name="Kuo C.-H."/>
        </authorList>
    </citation>
    <scope>NUCLEOTIDE SEQUENCE [LARGE SCALE GENOMIC DNA]</scope>
    <source>
        <strain evidence="2 3">PYAN-1</strain>
    </source>
</reference>
<keyword evidence="1" id="KW-0812">Transmembrane</keyword>
<accession>A0A2K8NYH5</accession>
<gene>
    <name evidence="2" type="ORF">ESOMN_v1c04870</name>
</gene>
<protein>
    <submittedName>
        <fullName evidence="2">Uncharacterized protein</fullName>
    </submittedName>
</protein>
<evidence type="ECO:0000256" key="1">
    <source>
        <dbReference type="SAM" id="Phobius"/>
    </source>
</evidence>
<dbReference type="AlphaFoldDB" id="A0A2K8NYH5"/>
<dbReference type="KEGG" id="esx:ESOMN_v1c04870"/>
<keyword evidence="1" id="KW-1133">Transmembrane helix</keyword>
<dbReference type="Proteomes" id="UP000232230">
    <property type="component" value="Chromosome"/>
</dbReference>
<organism evidence="2 3">
    <name type="scientific">Williamsoniiplasma somnilux</name>
    <dbReference type="NCBI Taxonomy" id="215578"/>
    <lineage>
        <taxon>Bacteria</taxon>
        <taxon>Bacillati</taxon>
        <taxon>Mycoplasmatota</taxon>
        <taxon>Mollicutes</taxon>
        <taxon>Entomoplasmatales</taxon>
        <taxon>Williamsoniiplasma</taxon>
    </lineage>
</organism>
<evidence type="ECO:0000313" key="2">
    <source>
        <dbReference type="EMBL" id="ATZ18869.1"/>
    </source>
</evidence>
<feature type="transmembrane region" description="Helical" evidence="1">
    <location>
        <begin position="106"/>
        <end position="128"/>
    </location>
</feature>
<sequence length="215" mass="24075">MNLNFFVGFGPNGQLGTNFGEPNVQVMLVGVILAIVWGILSGMFAYYLYKFIKSEYKARIIGIPFISIISILSTLLLIDWILIVVFYSEALNIFGAKGPDTAFKVIISLAAIGFVDLLSMVILMWFFISKFGIVMDDSQIQFLGESIAYDKISKVILDESKSAVYIFYSQGKRSKKRQKFKTTSVSGQFIIKNISLSGKELSKGNADEYFKNMEV</sequence>
<keyword evidence="1" id="KW-0472">Membrane</keyword>
<feature type="transmembrane region" description="Helical" evidence="1">
    <location>
        <begin position="26"/>
        <end position="49"/>
    </location>
</feature>